<feature type="domain" description="Trimeric autotransporter adhesin YadA-like head" evidence="1">
    <location>
        <begin position="120"/>
        <end position="145"/>
    </location>
</feature>
<dbReference type="SUPFAM" id="SSF101967">
    <property type="entry name" value="Adhesin YadA, collagen-binding domain"/>
    <property type="match status" value="1"/>
</dbReference>
<dbReference type="CDD" id="cd12820">
    <property type="entry name" value="LbR_YadA-like"/>
    <property type="match status" value="1"/>
</dbReference>
<dbReference type="InterPro" id="IPR008640">
    <property type="entry name" value="Adhesin_Head_dom"/>
</dbReference>
<dbReference type="EMBL" id="WBKH01000010">
    <property type="protein sequence ID" value="KAB1477157.1"/>
    <property type="molecule type" value="Genomic_DNA"/>
</dbReference>
<feature type="domain" description="Trimeric autotransporter adhesin YadA-like head" evidence="1">
    <location>
        <begin position="148"/>
        <end position="174"/>
    </location>
</feature>
<name>A0A833C9H5_9FIRM</name>
<reference evidence="2 3" key="1">
    <citation type="submission" date="2019-09" db="EMBL/GenBank/DDBJ databases">
        <title>Draft genome sequence of 3 type strains from the CCUG.</title>
        <authorList>
            <person name="Pineiro-Iglesias B."/>
            <person name="Tunovic T."/>
            <person name="Unosson C."/>
            <person name="Inganas E."/>
            <person name="Ohlen M."/>
            <person name="Cardew S."/>
            <person name="Jensie-Markopoulos S."/>
            <person name="Salva-Serra F."/>
            <person name="Jaen-Luchoro D."/>
            <person name="Karlsson R."/>
            <person name="Svensson-Stadler L."/>
            <person name="Chun J."/>
            <person name="Moore E."/>
        </authorList>
    </citation>
    <scope>NUCLEOTIDE SEQUENCE [LARGE SCALE GENOMIC DNA]</scope>
    <source>
        <strain evidence="2 3">CCUG 65427</strain>
    </source>
</reference>
<sequence>MGIIRYRYLKGVCYMSKKSRTLLVVSLLTSSVLYPGADVLAADLTTDQQAVYDAVIAKLQLGEGSLAVGPGAEAYGKAGIAIGNTAISNTETLNESSIAIGDRAKAQSSGSIGMGVIAEASGKRSIAMGHHANAAGDYSMALGSYNNATGADSIAIGHNAVATKSSSVAIGSSSVADRGYDTYGYIADHTAFTSDIELLTYLG</sequence>
<dbReference type="GO" id="GO:0019867">
    <property type="term" value="C:outer membrane"/>
    <property type="evidence" value="ECO:0007669"/>
    <property type="project" value="InterPro"/>
</dbReference>
<evidence type="ECO:0000259" key="1">
    <source>
        <dbReference type="Pfam" id="PF05658"/>
    </source>
</evidence>
<dbReference type="Pfam" id="PF05658">
    <property type="entry name" value="YadA_head"/>
    <property type="match status" value="4"/>
</dbReference>
<comment type="caution">
    <text evidence="2">The sequence shown here is derived from an EMBL/GenBank/DDBJ whole genome shotgun (WGS) entry which is preliminary data.</text>
</comment>
<dbReference type="Gene3D" id="2.60.40.4050">
    <property type="match status" value="2"/>
</dbReference>
<dbReference type="AlphaFoldDB" id="A0A833C9H5"/>
<dbReference type="InterPro" id="IPR011049">
    <property type="entry name" value="Serralysin-like_metalloprot_C"/>
</dbReference>
<dbReference type="Proteomes" id="UP000434554">
    <property type="component" value="Unassembled WGS sequence"/>
</dbReference>
<gene>
    <name evidence="2" type="ORF">F8R14_09140</name>
</gene>
<feature type="domain" description="Trimeric autotransporter adhesin YadA-like head" evidence="1">
    <location>
        <begin position="62"/>
        <end position="84"/>
    </location>
</feature>
<evidence type="ECO:0000313" key="2">
    <source>
        <dbReference type="EMBL" id="KAB1477157.1"/>
    </source>
</evidence>
<organism evidence="2 3">
    <name type="scientific">Veillonella seminalis</name>
    <dbReference type="NCBI Taxonomy" id="1502943"/>
    <lineage>
        <taxon>Bacteria</taxon>
        <taxon>Bacillati</taxon>
        <taxon>Bacillota</taxon>
        <taxon>Negativicutes</taxon>
        <taxon>Veillonellales</taxon>
        <taxon>Veillonellaceae</taxon>
        <taxon>Veillonella</taxon>
    </lineage>
</organism>
<evidence type="ECO:0000313" key="3">
    <source>
        <dbReference type="Proteomes" id="UP000434554"/>
    </source>
</evidence>
<feature type="domain" description="Trimeric autotransporter adhesin YadA-like head" evidence="1">
    <location>
        <begin position="95"/>
        <end position="112"/>
    </location>
</feature>
<protein>
    <recommendedName>
        <fullName evidence="1">Trimeric autotransporter adhesin YadA-like head domain-containing protein</fullName>
    </recommendedName>
</protein>
<proteinExistence type="predicted"/>
<dbReference type="Gene3D" id="2.150.10.10">
    <property type="entry name" value="Serralysin-like metalloprotease, C-terminal"/>
    <property type="match status" value="1"/>
</dbReference>
<accession>A0A833C9H5</accession>